<gene>
    <name evidence="1" type="ORF">DILT_LOCUS7504</name>
</gene>
<proteinExistence type="predicted"/>
<evidence type="ECO:0000313" key="1">
    <source>
        <dbReference type="EMBL" id="VDN11673.1"/>
    </source>
</evidence>
<dbReference type="Proteomes" id="UP000281553">
    <property type="component" value="Unassembled WGS sequence"/>
</dbReference>
<name>A0A3P7LLB5_DIBLA</name>
<evidence type="ECO:0000313" key="2">
    <source>
        <dbReference type="Proteomes" id="UP000281553"/>
    </source>
</evidence>
<dbReference type="EMBL" id="UYRU01051995">
    <property type="protein sequence ID" value="VDN11673.1"/>
    <property type="molecule type" value="Genomic_DNA"/>
</dbReference>
<keyword evidence="2" id="KW-1185">Reference proteome</keyword>
<protein>
    <submittedName>
        <fullName evidence="1">Uncharacterized protein</fullName>
    </submittedName>
</protein>
<organism evidence="1 2">
    <name type="scientific">Dibothriocephalus latus</name>
    <name type="common">Fish tapeworm</name>
    <name type="synonym">Diphyllobothrium latum</name>
    <dbReference type="NCBI Taxonomy" id="60516"/>
    <lineage>
        <taxon>Eukaryota</taxon>
        <taxon>Metazoa</taxon>
        <taxon>Spiralia</taxon>
        <taxon>Lophotrochozoa</taxon>
        <taxon>Platyhelminthes</taxon>
        <taxon>Cestoda</taxon>
        <taxon>Eucestoda</taxon>
        <taxon>Diphyllobothriidea</taxon>
        <taxon>Diphyllobothriidae</taxon>
        <taxon>Dibothriocephalus</taxon>
    </lineage>
</organism>
<sequence length="85" mass="9278">MIGSGRAGRTMEKHVADTVIDISGQTGTDEHSQTDCIITAVSIKSIERQELEDITSAYGDISKKMIMVMLDLTTVYLRGQMPIAC</sequence>
<dbReference type="AlphaFoldDB" id="A0A3P7LLB5"/>
<reference evidence="1 2" key="1">
    <citation type="submission" date="2018-11" db="EMBL/GenBank/DDBJ databases">
        <authorList>
            <consortium name="Pathogen Informatics"/>
        </authorList>
    </citation>
    <scope>NUCLEOTIDE SEQUENCE [LARGE SCALE GENOMIC DNA]</scope>
</reference>
<accession>A0A3P7LLB5</accession>